<accession>F2L6Z2</accession>
<reference evidence="2" key="1">
    <citation type="journal article" date="2011" name="J. Bacteriol.">
        <title>Genome sequence of the 1,4-dioxane-degrading Pseudonocardia dioxanivorans strain CB1190.</title>
        <authorList>
            <person name="Sales C.M."/>
            <person name="Mahendra S."/>
            <person name="Grostern A."/>
            <person name="Parales R.E."/>
            <person name="Goodwin L.A."/>
            <person name="Woyke T."/>
            <person name="Nolan M."/>
            <person name="Lapidus A."/>
            <person name="Chertkov O."/>
            <person name="Ovchinnikova G."/>
            <person name="Sczyrba A."/>
            <person name="Alvarez-Cohen L."/>
        </authorList>
    </citation>
    <scope>NUCLEOTIDE SEQUENCE</scope>
    <source>
        <strain evidence="2">CB1190</strain>
    </source>
</reference>
<sequence length="113" mass="12810">MNRYGQQAMSHWRRWLPQRYVSIPQPERFFAELGEQVESQIIELTQTLAGDDPPGEGYMSKLGRLNMARLQAEEIVLGELVLLPAEPGVEEGPQATLPREWADLAQTPEPPTR</sequence>
<geneLocation type="plasmid" evidence="2 3">
    <name>pPSED02</name>
</geneLocation>
<keyword evidence="2" id="KW-0614">Plasmid</keyword>
<organism evidence="2">
    <name type="scientific">Pseudonocardia dioxanivorans (strain ATCC 55486 / DSM 44775 / JCM 13855 / CB1190)</name>
    <dbReference type="NCBI Taxonomy" id="675635"/>
    <lineage>
        <taxon>Bacteria</taxon>
        <taxon>Bacillati</taxon>
        <taxon>Actinomycetota</taxon>
        <taxon>Actinomycetes</taxon>
        <taxon>Pseudonocardiales</taxon>
        <taxon>Pseudonocardiaceae</taxon>
        <taxon>Pseudonocardia</taxon>
    </lineage>
</organism>
<feature type="region of interest" description="Disordered" evidence="1">
    <location>
        <begin position="89"/>
        <end position="113"/>
    </location>
</feature>
<evidence type="ECO:0000313" key="2">
    <source>
        <dbReference type="EMBL" id="AEA28965.1"/>
    </source>
</evidence>
<evidence type="ECO:0000256" key="1">
    <source>
        <dbReference type="SAM" id="MobiDB-lite"/>
    </source>
</evidence>
<dbReference type="RefSeq" id="WP_014682997.1">
    <property type="nucleotide sequence ID" value="NC_017772.1"/>
</dbReference>
<dbReference type="EMBL" id="CP002595">
    <property type="protein sequence ID" value="AEA28965.1"/>
    <property type="molecule type" value="Genomic_DNA"/>
</dbReference>
<name>F2L6Z2_PSEUX</name>
<protein>
    <recommendedName>
        <fullName evidence="4">TnpV protein</fullName>
    </recommendedName>
</protein>
<dbReference type="Proteomes" id="UP000007809">
    <property type="component" value="Plasmid pPSED02"/>
</dbReference>
<proteinExistence type="predicted"/>
<dbReference type="AlphaFoldDB" id="F2L6Z2"/>
<evidence type="ECO:0008006" key="4">
    <source>
        <dbReference type="Google" id="ProtNLM"/>
    </source>
</evidence>
<gene>
    <name evidence="2" type="ORF">Psed_6897</name>
</gene>
<keyword evidence="3" id="KW-1185">Reference proteome</keyword>
<evidence type="ECO:0000313" key="3">
    <source>
        <dbReference type="Proteomes" id="UP000007809"/>
    </source>
</evidence>